<dbReference type="PROSITE" id="PS01124">
    <property type="entry name" value="HTH_ARAC_FAMILY_2"/>
    <property type="match status" value="1"/>
</dbReference>
<dbReference type="Proteomes" id="UP000035481">
    <property type="component" value="Unassembled WGS sequence"/>
</dbReference>
<dbReference type="InterPro" id="IPR018060">
    <property type="entry name" value="HTH_AraC"/>
</dbReference>
<evidence type="ECO:0000256" key="1">
    <source>
        <dbReference type="ARBA" id="ARBA00023015"/>
    </source>
</evidence>
<proteinExistence type="predicted"/>
<dbReference type="GO" id="GO:0043565">
    <property type="term" value="F:sequence-specific DNA binding"/>
    <property type="evidence" value="ECO:0007669"/>
    <property type="project" value="InterPro"/>
</dbReference>
<sequence>MSRPAATNKLEPTSESRRLQALARQLAPQEGYNLTALPGVRILRSDRELSGTPVLYDPGIVIVCQGCKRGYFGDQVYVYDEQHYLAVAVPVPFTMESTGTPDRPLLAIYLHLDFQMAADLMLQIASRTTPVAHDMPLSMMSSPMDPALRTSVLRFLEALTQPLDAAVLGPGLLRELYFRVLTGAQGAALRSALGMQGQFGKIGRALRHIHAAYAQPIHLAQLAREADMSVPTFHSHFRSVTRTSPMQYLKSTRLHQARLLMVRQDMSAELASHAVGYASASQFNREFKRLFGLPPAAEVRRMRRDFAIPPAQALTDYVSSH</sequence>
<protein>
    <submittedName>
        <fullName evidence="4">AraC family transcriptional regulator</fullName>
    </submittedName>
</protein>
<evidence type="ECO:0000313" key="5">
    <source>
        <dbReference type="Proteomes" id="UP000035481"/>
    </source>
</evidence>
<dbReference type="EMBL" id="JPLA01000028">
    <property type="protein sequence ID" value="KLD63464.1"/>
    <property type="molecule type" value="Genomic_DNA"/>
</dbReference>
<evidence type="ECO:0000313" key="4">
    <source>
        <dbReference type="EMBL" id="KLD63464.1"/>
    </source>
</evidence>
<reference evidence="4 5" key="1">
    <citation type="journal article" date="2015" name="Antonie Van Leeuwenhoek">
        <title>A phylogenomic and molecular marker based taxonomic framework for the order Xanthomonadales: proposal to transfer the families Algiphilaceae and Solimonadaceae to the order Nevskiales ord. nov. and to create a new family within the order Xanthomonadales, the family Rhodanobacteraceae fam. nov., containing the genus Rhodanobacter and its closest relatives.</title>
        <authorList>
            <person name="Naushad S."/>
            <person name="Adeolu M."/>
            <person name="Wong S."/>
            <person name="Sohail M."/>
            <person name="Schellhorn H.E."/>
            <person name="Gupta R.S."/>
        </authorList>
    </citation>
    <scope>NUCLEOTIDE SEQUENCE [LARGE SCALE GENOMIC DNA]</scope>
    <source>
        <strain evidence="4 5">DSM 16301</strain>
    </source>
</reference>
<dbReference type="GO" id="GO:0003700">
    <property type="term" value="F:DNA-binding transcription factor activity"/>
    <property type="evidence" value="ECO:0007669"/>
    <property type="project" value="InterPro"/>
</dbReference>
<dbReference type="SUPFAM" id="SSF46689">
    <property type="entry name" value="Homeodomain-like"/>
    <property type="match status" value="2"/>
</dbReference>
<dbReference type="OrthoDB" id="34150at2"/>
<evidence type="ECO:0000259" key="3">
    <source>
        <dbReference type="PROSITE" id="PS01124"/>
    </source>
</evidence>
<name>A0A0G9H2N5_9GAMM</name>
<comment type="caution">
    <text evidence="4">The sequence shown here is derived from an EMBL/GenBank/DDBJ whole genome shotgun (WGS) entry which is preliminary data.</text>
</comment>
<dbReference type="Gene3D" id="1.10.10.60">
    <property type="entry name" value="Homeodomain-like"/>
    <property type="match status" value="1"/>
</dbReference>
<dbReference type="AlphaFoldDB" id="A0A0G9H2N5"/>
<keyword evidence="2" id="KW-0804">Transcription</keyword>
<dbReference type="RefSeq" id="WP_046972081.1">
    <property type="nucleotide sequence ID" value="NZ_JPLA01000028.1"/>
</dbReference>
<dbReference type="PANTHER" id="PTHR43436">
    <property type="entry name" value="ARAC-FAMILY TRANSCRIPTIONAL REGULATOR"/>
    <property type="match status" value="1"/>
</dbReference>
<dbReference type="PANTHER" id="PTHR43436:SF2">
    <property type="entry name" value="ARAC_XYLS FAMILY TRANSCRIPTIONAL REGULATOR"/>
    <property type="match status" value="1"/>
</dbReference>
<dbReference type="SMART" id="SM00342">
    <property type="entry name" value="HTH_ARAC"/>
    <property type="match status" value="1"/>
</dbReference>
<keyword evidence="1" id="KW-0805">Transcription regulation</keyword>
<dbReference type="Pfam" id="PF12833">
    <property type="entry name" value="HTH_18"/>
    <property type="match status" value="1"/>
</dbReference>
<dbReference type="Pfam" id="PF06719">
    <property type="entry name" value="AraC_N"/>
    <property type="match status" value="1"/>
</dbReference>
<dbReference type="InterPro" id="IPR009057">
    <property type="entry name" value="Homeodomain-like_sf"/>
</dbReference>
<dbReference type="STRING" id="1440762.Y882_11915"/>
<dbReference type="InterPro" id="IPR009594">
    <property type="entry name" value="Tscrpt_reg_HTH_AraC_N"/>
</dbReference>
<gene>
    <name evidence="4" type="ORF">Y882_11915</name>
</gene>
<organism evidence="4 5">
    <name type="scientific">Dyella japonica DSM 16301</name>
    <dbReference type="NCBI Taxonomy" id="1440762"/>
    <lineage>
        <taxon>Bacteria</taxon>
        <taxon>Pseudomonadati</taxon>
        <taxon>Pseudomonadota</taxon>
        <taxon>Gammaproteobacteria</taxon>
        <taxon>Lysobacterales</taxon>
        <taxon>Rhodanobacteraceae</taxon>
        <taxon>Dyella</taxon>
    </lineage>
</organism>
<accession>A0A0G9H2N5</accession>
<feature type="domain" description="HTH araC/xylS-type" evidence="3">
    <location>
        <begin position="203"/>
        <end position="301"/>
    </location>
</feature>
<dbReference type="PATRIC" id="fig|1440762.4.peg.1883"/>
<evidence type="ECO:0000256" key="2">
    <source>
        <dbReference type="ARBA" id="ARBA00023163"/>
    </source>
</evidence>